<dbReference type="HOGENOM" id="CLU_073070_0_0_11"/>
<dbReference type="RefSeq" id="WP_043372204.1">
    <property type="nucleotide sequence ID" value="NZ_KN039946.1"/>
</dbReference>
<evidence type="ECO:0000313" key="3">
    <source>
        <dbReference type="Proteomes" id="UP000029095"/>
    </source>
</evidence>
<name>A0A086N1U4_9ACTN</name>
<organism evidence="2 3">
    <name type="scientific">Streptomyces mutabilis</name>
    <dbReference type="NCBI Taxonomy" id="67332"/>
    <lineage>
        <taxon>Bacteria</taxon>
        <taxon>Bacillati</taxon>
        <taxon>Actinomycetota</taxon>
        <taxon>Actinomycetes</taxon>
        <taxon>Kitasatosporales</taxon>
        <taxon>Streptomycetaceae</taxon>
        <taxon>Streptomyces</taxon>
    </lineage>
</organism>
<dbReference type="STRING" id="1915400.FM21_02890"/>
<feature type="coiled-coil region" evidence="1">
    <location>
        <begin position="212"/>
        <end position="246"/>
    </location>
</feature>
<keyword evidence="3" id="KW-1185">Reference proteome</keyword>
<protein>
    <submittedName>
        <fullName evidence="2">Cellulose-binding protein</fullName>
    </submittedName>
</protein>
<dbReference type="EMBL" id="JNFQ01000001">
    <property type="protein sequence ID" value="KFG75112.1"/>
    <property type="molecule type" value="Genomic_DNA"/>
</dbReference>
<reference evidence="2 3" key="1">
    <citation type="submission" date="2014-05" db="EMBL/GenBank/DDBJ databases">
        <title>Complete genome sequence of the Streptomyces mutabilis TRM45540.</title>
        <authorList>
            <person name="Luo X."/>
            <person name="Zhang L."/>
        </authorList>
    </citation>
    <scope>NUCLEOTIDE SEQUENCE [LARGE SCALE GENOMIC DNA]</scope>
    <source>
        <strain evidence="2 3">TRM45540</strain>
    </source>
</reference>
<dbReference type="AlphaFoldDB" id="A0A086N1U4"/>
<sequence>MTSASASPHGFVTVRGRERGYRPEQVEELAAALSEERDAAWERAARLTVLAREMGAELARLREVVARLAPQDYEGLGQRAHTLFRLGREEAEAVRERARAEADGLLEEARAYAAGVREAAQAHADDVRAEADERARQRLLAARAEADEARIEARREVKAGRGEALAALREMRRRTAGMLAEQSREHTERWAAQERTEEEASRAVDAYRAELVARAEQELCEAKAALAEAEEAAVRWQEEARARAAEVVAGARGRQERIARETERVLREHGERWDELQAHVASVRSNLSSLTGRAVE</sequence>
<proteinExistence type="predicted"/>
<gene>
    <name evidence="2" type="ORF">FM21_02890</name>
</gene>
<evidence type="ECO:0000256" key="1">
    <source>
        <dbReference type="SAM" id="Coils"/>
    </source>
</evidence>
<dbReference type="Proteomes" id="UP000029095">
    <property type="component" value="Unassembled WGS sequence"/>
</dbReference>
<comment type="caution">
    <text evidence="2">The sequence shown here is derived from an EMBL/GenBank/DDBJ whole genome shotgun (WGS) entry which is preliminary data.</text>
</comment>
<keyword evidence="1" id="KW-0175">Coiled coil</keyword>
<accession>A0A086N1U4</accession>
<evidence type="ECO:0000313" key="2">
    <source>
        <dbReference type="EMBL" id="KFG75112.1"/>
    </source>
</evidence>